<dbReference type="Proteomes" id="UP000187735">
    <property type="component" value="Chromosome"/>
</dbReference>
<dbReference type="EMBL" id="CP017641">
    <property type="protein sequence ID" value="APZ92278.1"/>
    <property type="molecule type" value="Genomic_DNA"/>
</dbReference>
<dbReference type="Gene3D" id="3.60.15.10">
    <property type="entry name" value="Ribonuclease Z/Hydroxyacylglutathione hydrolase-like"/>
    <property type="match status" value="1"/>
</dbReference>
<dbReference type="PANTHER" id="PTHR11203:SF49">
    <property type="entry name" value="BLL1145 PROTEIN"/>
    <property type="match status" value="1"/>
</dbReference>
<keyword evidence="1" id="KW-0540">Nuclease</keyword>
<proteinExistence type="predicted"/>
<reference evidence="1 2" key="1">
    <citation type="journal article" date="2016" name="Front. Microbiol.">
        <title>Fuerstia marisgermanicae gen. nov., sp. nov., an Unusual Member of the Phylum Planctomycetes from the German Wadden Sea.</title>
        <authorList>
            <person name="Kohn T."/>
            <person name="Heuer A."/>
            <person name="Jogler M."/>
            <person name="Vollmers J."/>
            <person name="Boedeker C."/>
            <person name="Bunk B."/>
            <person name="Rast P."/>
            <person name="Borchert D."/>
            <person name="Glockner I."/>
            <person name="Freese H.M."/>
            <person name="Klenk H.P."/>
            <person name="Overmann J."/>
            <person name="Kaster A.K."/>
            <person name="Rohde M."/>
            <person name="Wiegand S."/>
            <person name="Jogler C."/>
        </authorList>
    </citation>
    <scope>NUCLEOTIDE SEQUENCE [LARGE SCALE GENOMIC DNA]</scope>
    <source>
        <strain evidence="1 2">NH11</strain>
    </source>
</reference>
<keyword evidence="1" id="KW-0269">Exonuclease</keyword>
<evidence type="ECO:0000313" key="2">
    <source>
        <dbReference type="Proteomes" id="UP000187735"/>
    </source>
</evidence>
<dbReference type="Gene3D" id="3.40.50.10890">
    <property type="match status" value="1"/>
</dbReference>
<dbReference type="InterPro" id="IPR050698">
    <property type="entry name" value="MBL"/>
</dbReference>
<dbReference type="RefSeq" id="WP_077023921.1">
    <property type="nucleotide sequence ID" value="NZ_CP017641.1"/>
</dbReference>
<dbReference type="STRING" id="1891926.Fuma_01888"/>
<dbReference type="NCBIfam" id="TIGR04122">
    <property type="entry name" value="Xnuc_lig_assoc"/>
    <property type="match status" value="1"/>
</dbReference>
<dbReference type="GO" id="GO:0004521">
    <property type="term" value="F:RNA endonuclease activity"/>
    <property type="evidence" value="ECO:0007669"/>
    <property type="project" value="TreeGrafter"/>
</dbReference>
<accession>A0A1P8WDX4</accession>
<evidence type="ECO:0000313" key="1">
    <source>
        <dbReference type="EMBL" id="APZ92278.1"/>
    </source>
</evidence>
<name>A0A1P8WDX4_9PLAN</name>
<dbReference type="InterPro" id="IPR026360">
    <property type="entry name" value="Xnuc_lig_assoc"/>
</dbReference>
<dbReference type="KEGG" id="fmr:Fuma_01888"/>
<dbReference type="InterPro" id="IPR036866">
    <property type="entry name" value="RibonucZ/Hydroxyglut_hydro"/>
</dbReference>
<keyword evidence="1" id="KW-0436">Ligase</keyword>
<dbReference type="GO" id="GO:0004527">
    <property type="term" value="F:exonuclease activity"/>
    <property type="evidence" value="ECO:0007669"/>
    <property type="project" value="UniProtKB-KW"/>
</dbReference>
<keyword evidence="2" id="KW-1185">Reference proteome</keyword>
<gene>
    <name evidence="1" type="ORF">Fuma_01888</name>
</gene>
<dbReference type="SUPFAM" id="SSF56281">
    <property type="entry name" value="Metallo-hydrolase/oxidoreductase"/>
    <property type="match status" value="1"/>
</dbReference>
<protein>
    <submittedName>
        <fullName evidence="1">Putative exonuclease, DNA ligase-associated</fullName>
    </submittedName>
</protein>
<dbReference type="PANTHER" id="PTHR11203">
    <property type="entry name" value="CLEAVAGE AND POLYADENYLATION SPECIFICITY FACTOR FAMILY MEMBER"/>
    <property type="match status" value="1"/>
</dbReference>
<sequence length="334" mass="37287">MTLLTESDHGLYCPRGRFYVDPWQPVERAVVTHAHADHARPGSQAYLAAKAGEHILRTRLPDVASFQFVEYGSTVSMNGVNVSLHPAGHMTGSAQVRMEYRGEVVVVTGDYKRQADPTCAAFEPIKCHTFVTESTFGLPIYRWKNPQAVFDDINQWWRTNQQAGRTSVLFTYAVGKSQRILSGIDTSIGPVFAHGAILKANAAYRRCGVELPEAGNILEQDKTFDWSRTLVLAPPSARGSTWLRRFGNVSMAMASGWMGVRGIRRRRVVDRGFVISDHVDWPDLMQTIKETEAENVWVTHGYSAQVARHLQQQGVAAKVIKTEFRGEVEEAESP</sequence>
<keyword evidence="1" id="KW-0378">Hydrolase</keyword>
<organism evidence="1 2">
    <name type="scientific">Fuerstiella marisgermanici</name>
    <dbReference type="NCBI Taxonomy" id="1891926"/>
    <lineage>
        <taxon>Bacteria</taxon>
        <taxon>Pseudomonadati</taxon>
        <taxon>Planctomycetota</taxon>
        <taxon>Planctomycetia</taxon>
        <taxon>Planctomycetales</taxon>
        <taxon>Planctomycetaceae</taxon>
        <taxon>Fuerstiella</taxon>
    </lineage>
</organism>
<dbReference type="AlphaFoldDB" id="A0A1P8WDX4"/>
<dbReference type="GO" id="GO:0016874">
    <property type="term" value="F:ligase activity"/>
    <property type="evidence" value="ECO:0007669"/>
    <property type="project" value="UniProtKB-KW"/>
</dbReference>